<proteinExistence type="predicted"/>
<dbReference type="EMBL" id="BORQ01000006">
    <property type="protein sequence ID" value="GIO33579.1"/>
    <property type="molecule type" value="Genomic_DNA"/>
</dbReference>
<dbReference type="Proteomes" id="UP000679779">
    <property type="component" value="Unassembled WGS sequence"/>
</dbReference>
<organism evidence="1 2">
    <name type="scientific">Paenibacillus albilobatus</name>
    <dbReference type="NCBI Taxonomy" id="2716884"/>
    <lineage>
        <taxon>Bacteria</taxon>
        <taxon>Bacillati</taxon>
        <taxon>Bacillota</taxon>
        <taxon>Bacilli</taxon>
        <taxon>Bacillales</taxon>
        <taxon>Paenibacillaceae</taxon>
        <taxon>Paenibacillus</taxon>
    </lineage>
</organism>
<protein>
    <submittedName>
        <fullName evidence="1">Uncharacterized protein</fullName>
    </submittedName>
</protein>
<sequence>MNSQVLSSQTIELERDLCRVFGDAGVLAKDYNNSRLKAHVLIVG</sequence>
<keyword evidence="2" id="KW-1185">Reference proteome</keyword>
<evidence type="ECO:0000313" key="1">
    <source>
        <dbReference type="EMBL" id="GIO33579.1"/>
    </source>
</evidence>
<reference evidence="1" key="1">
    <citation type="submission" date="2021-03" db="EMBL/GenBank/DDBJ databases">
        <title>Antimicrobial resistance genes in bacteria isolated from Japanese honey, and their potential for conferring macrolide and lincosamide resistance in the American foulbrood pathogen Paenibacillus larvae.</title>
        <authorList>
            <person name="Okamoto M."/>
            <person name="Kumagai M."/>
            <person name="Kanamori H."/>
            <person name="Takamatsu D."/>
        </authorList>
    </citation>
    <scope>NUCLEOTIDE SEQUENCE</scope>
    <source>
        <strain evidence="1">J2TS6</strain>
    </source>
</reference>
<comment type="caution">
    <text evidence="1">The sequence shown here is derived from an EMBL/GenBank/DDBJ whole genome shotgun (WGS) entry which is preliminary data.</text>
</comment>
<name>A0A920CE59_9BACL</name>
<gene>
    <name evidence="1" type="ORF">J2TS6_47200</name>
</gene>
<evidence type="ECO:0000313" key="2">
    <source>
        <dbReference type="Proteomes" id="UP000679779"/>
    </source>
</evidence>
<accession>A0A920CE59</accession>
<dbReference type="AlphaFoldDB" id="A0A920CE59"/>